<dbReference type="InterPro" id="IPR012337">
    <property type="entry name" value="RNaseH-like_sf"/>
</dbReference>
<comment type="caution">
    <text evidence="4">The sequence shown here is derived from an EMBL/GenBank/DDBJ whole genome shotgun (WGS) entry which is preliminary data.</text>
</comment>
<dbReference type="SUPFAM" id="SSF48452">
    <property type="entry name" value="TPR-like"/>
    <property type="match status" value="1"/>
</dbReference>
<organism evidence="4 5">
    <name type="scientific">Alicyclobacillus sendaiensis PA2</name>
    <dbReference type="NCBI Taxonomy" id="3029425"/>
    <lineage>
        <taxon>Bacteria</taxon>
        <taxon>Bacillati</taxon>
        <taxon>Bacillota</taxon>
        <taxon>Bacilli</taxon>
        <taxon>Bacillales</taxon>
        <taxon>Alicyclobacillaceae</taxon>
        <taxon>Alicyclobacillus</taxon>
    </lineage>
</organism>
<evidence type="ECO:0000313" key="5">
    <source>
        <dbReference type="Proteomes" id="UP001529245"/>
    </source>
</evidence>
<dbReference type="InterPro" id="IPR036397">
    <property type="entry name" value="RNaseH_sf"/>
</dbReference>
<sequence>MARSLLEKLKELERTAGVRRVSEAAAPGGEARESSPLARVNRPESPREAELADAGFQAIPTPHGPVWVRETGFDLCTHYGGRPFADFLSCDLGRLSRLAKADLAPERMVFYDIEATGLGHGGGTVPFLHALGYFADDEFRVAQYFVPDYAAEGAAVRLLAERFAQKDGVIVTYNGKSYDWPLFVNRCVLYGLRPPEPAHLDLLHPARRLWKGVVGRMKLADVEGVLGVKREGDVPGREAPLRYFAYVEGAPLASMEDVFAHNLRDVCTLARLALEIAEALEERRAWSHAAPHVGLATWFDAWREWESADAQFRRAVEQEDADWRARWLFSLFLKRRGQWEEASAIWLELANDFPHRPEPLVEVAKYFEHRRRDLAKALEAAQAAQARMDGAAREYGEIARRIERIRRKLEREAACQADARRLL</sequence>
<name>A0ABT6XXD3_ALISE</name>
<protein>
    <submittedName>
        <fullName evidence="4">Ribonuclease H-like domain-containing protein</fullName>
    </submittedName>
</protein>
<gene>
    <name evidence="4" type="ORF">QID03_06085</name>
</gene>
<proteinExistence type="predicted"/>
<evidence type="ECO:0000256" key="1">
    <source>
        <dbReference type="SAM" id="Coils"/>
    </source>
</evidence>
<dbReference type="EMBL" id="JASGCB010000007">
    <property type="protein sequence ID" value="MDI9259753.1"/>
    <property type="molecule type" value="Genomic_DNA"/>
</dbReference>
<feature type="region of interest" description="Disordered" evidence="2">
    <location>
        <begin position="18"/>
        <end position="46"/>
    </location>
</feature>
<dbReference type="SUPFAM" id="SSF53098">
    <property type="entry name" value="Ribonuclease H-like"/>
    <property type="match status" value="1"/>
</dbReference>
<keyword evidence="5" id="KW-1185">Reference proteome</keyword>
<feature type="coiled-coil region" evidence="1">
    <location>
        <begin position="374"/>
        <end position="412"/>
    </location>
</feature>
<dbReference type="Gene3D" id="1.25.40.10">
    <property type="entry name" value="Tetratricopeptide repeat domain"/>
    <property type="match status" value="1"/>
</dbReference>
<dbReference type="PANTHER" id="PTHR38462">
    <property type="entry name" value="EXONUCLEASE-LIKE PROTEIN"/>
    <property type="match status" value="1"/>
</dbReference>
<keyword evidence="1" id="KW-0175">Coiled coil</keyword>
<dbReference type="RefSeq" id="WP_283203294.1">
    <property type="nucleotide sequence ID" value="NZ_JASGCB010000007.1"/>
</dbReference>
<dbReference type="Gene3D" id="3.30.420.10">
    <property type="entry name" value="Ribonuclease H-like superfamily/Ribonuclease H"/>
    <property type="match status" value="1"/>
</dbReference>
<dbReference type="InterPro" id="IPR011990">
    <property type="entry name" value="TPR-like_helical_dom_sf"/>
</dbReference>
<dbReference type="Proteomes" id="UP001529245">
    <property type="component" value="Unassembled WGS sequence"/>
</dbReference>
<dbReference type="InterPro" id="IPR038720">
    <property type="entry name" value="YprB_RNase_H-like_dom"/>
</dbReference>
<feature type="domain" description="YprB ribonuclease H-like" evidence="3">
    <location>
        <begin position="109"/>
        <end position="273"/>
    </location>
</feature>
<reference evidence="4 5" key="1">
    <citation type="submission" date="2023-04" db="EMBL/GenBank/DDBJ databases">
        <title>A. sendaiensis sub sp. chiapanensis a novel subspecie with specific adaptation in bacterial cell wall isolated from an active volcano.</title>
        <authorList>
            <person name="Alvarez Gutierrez P.E."/>
            <person name="Ortiz Cortes L.Y."/>
        </authorList>
    </citation>
    <scope>NUCLEOTIDE SEQUENCE [LARGE SCALE GENOMIC DNA]</scope>
    <source>
        <strain evidence="4 5">PA2</strain>
    </source>
</reference>
<dbReference type="PANTHER" id="PTHR38462:SF1">
    <property type="entry name" value="YPRB RIBONUCLEASE H-LIKE DOMAIN-CONTAINING PROTEIN"/>
    <property type="match status" value="1"/>
</dbReference>
<evidence type="ECO:0000313" key="4">
    <source>
        <dbReference type="EMBL" id="MDI9259753.1"/>
    </source>
</evidence>
<evidence type="ECO:0000256" key="2">
    <source>
        <dbReference type="SAM" id="MobiDB-lite"/>
    </source>
</evidence>
<accession>A0ABT6XXD3</accession>
<dbReference type="Pfam" id="PF13482">
    <property type="entry name" value="RNase_H_2"/>
    <property type="match status" value="1"/>
</dbReference>
<evidence type="ECO:0000259" key="3">
    <source>
        <dbReference type="Pfam" id="PF13482"/>
    </source>
</evidence>